<sequence length="119" mass="13511">MTIPIDDKFYFDDQTSQQVLPAFQRRNLNFPHVSSQYQSPNPRPNFQQNLGASSSSAPIPRFPIPRFNVQHRPQSFIPIATRPAAGVRPPTQVITIPYVTLNPKFHDNTLNPFKSPISL</sequence>
<keyword evidence="2" id="KW-1185">Reference proteome</keyword>
<protein>
    <submittedName>
        <fullName evidence="3">Uncharacterized protein</fullName>
    </submittedName>
</protein>
<reference evidence="3" key="1">
    <citation type="submission" date="2022-11" db="UniProtKB">
        <authorList>
            <consortium name="WormBaseParasite"/>
        </authorList>
    </citation>
    <scope>IDENTIFICATION</scope>
</reference>
<feature type="region of interest" description="Disordered" evidence="1">
    <location>
        <begin position="31"/>
        <end position="63"/>
    </location>
</feature>
<accession>A0A914LB47</accession>
<evidence type="ECO:0000313" key="2">
    <source>
        <dbReference type="Proteomes" id="UP000887563"/>
    </source>
</evidence>
<evidence type="ECO:0000313" key="3">
    <source>
        <dbReference type="WBParaSite" id="Minc3s00390g11477"/>
    </source>
</evidence>
<feature type="compositionally biased region" description="Polar residues" evidence="1">
    <location>
        <begin position="32"/>
        <end position="57"/>
    </location>
</feature>
<proteinExistence type="predicted"/>
<dbReference type="Proteomes" id="UP000887563">
    <property type="component" value="Unplaced"/>
</dbReference>
<organism evidence="2 3">
    <name type="scientific">Meloidogyne incognita</name>
    <name type="common">Southern root-knot nematode worm</name>
    <name type="synonym">Oxyuris incognita</name>
    <dbReference type="NCBI Taxonomy" id="6306"/>
    <lineage>
        <taxon>Eukaryota</taxon>
        <taxon>Metazoa</taxon>
        <taxon>Ecdysozoa</taxon>
        <taxon>Nematoda</taxon>
        <taxon>Chromadorea</taxon>
        <taxon>Rhabditida</taxon>
        <taxon>Tylenchina</taxon>
        <taxon>Tylenchomorpha</taxon>
        <taxon>Tylenchoidea</taxon>
        <taxon>Meloidogynidae</taxon>
        <taxon>Meloidogyninae</taxon>
        <taxon>Meloidogyne</taxon>
        <taxon>Meloidogyne incognita group</taxon>
    </lineage>
</organism>
<evidence type="ECO:0000256" key="1">
    <source>
        <dbReference type="SAM" id="MobiDB-lite"/>
    </source>
</evidence>
<dbReference type="WBParaSite" id="Minc3s00390g11477">
    <property type="protein sequence ID" value="Minc3s00390g11477"/>
    <property type="gene ID" value="Minc3s00390g11477"/>
</dbReference>
<dbReference type="AlphaFoldDB" id="A0A914LB47"/>
<name>A0A914LB47_MELIC</name>